<reference evidence="1 2" key="1">
    <citation type="submission" date="2020-09" db="EMBL/GenBank/DDBJ databases">
        <title>A novel species.</title>
        <authorList>
            <person name="Gao J."/>
        </authorList>
    </citation>
    <scope>NUCLEOTIDE SEQUENCE [LARGE SCALE GENOMIC DNA]</scope>
    <source>
        <strain evidence="1 2">CRXT-Y-14</strain>
    </source>
</reference>
<gene>
    <name evidence="1" type="ORF">IAG42_04955</name>
</gene>
<evidence type="ECO:0000313" key="2">
    <source>
        <dbReference type="Proteomes" id="UP000516428"/>
    </source>
</evidence>
<dbReference type="Proteomes" id="UP000516428">
    <property type="component" value="Chromosome"/>
</dbReference>
<evidence type="ECO:0000313" key="1">
    <source>
        <dbReference type="EMBL" id="QNS03036.1"/>
    </source>
</evidence>
<name>A0A7H1B2T1_9ACTN</name>
<organism evidence="1 2">
    <name type="scientific">Streptomyces xanthii</name>
    <dbReference type="NCBI Taxonomy" id="2768069"/>
    <lineage>
        <taxon>Bacteria</taxon>
        <taxon>Bacillati</taxon>
        <taxon>Actinomycetota</taxon>
        <taxon>Actinomycetes</taxon>
        <taxon>Kitasatosporales</taxon>
        <taxon>Streptomycetaceae</taxon>
        <taxon>Streptomyces</taxon>
    </lineage>
</organism>
<dbReference type="RefSeq" id="WP_188335791.1">
    <property type="nucleotide sequence ID" value="NZ_CP061281.1"/>
</dbReference>
<keyword evidence="2" id="KW-1185">Reference proteome</keyword>
<dbReference type="AlphaFoldDB" id="A0A7H1B2T1"/>
<proteinExistence type="predicted"/>
<accession>A0A7H1B2T1</accession>
<dbReference type="EMBL" id="CP061281">
    <property type="protein sequence ID" value="QNS03036.1"/>
    <property type="molecule type" value="Genomic_DNA"/>
</dbReference>
<protein>
    <submittedName>
        <fullName evidence="1">Uncharacterized protein</fullName>
    </submittedName>
</protein>
<sequence>MHNELERFKRSCLTLSQHRRLCTGEELHIPAPDAWPAHVRSEGDLERLVSAAYKLWREKWKLDIGFLLGDRRTGGAAWDFDNLIYHLRTARQHTDNAQATARWAAWTRDSSGGHEPAGEDDWAACGQALMASLNSAIEALYKLAAAGRSSEPFRRGWHAKVSESVQAVVARVAADLGLHLHPKRRDYYVREVERLWSRHRLRPGELAVDVLASFAERVLVSEVGTLPCDYQLILEELDVLATADAVAVLRLAHSVAEVSRARGEAFLKLVGSTWVTLRLDDASS</sequence>
<dbReference type="KEGG" id="sxn:IAG42_04955"/>